<dbReference type="RefSeq" id="XP_033805389.1">
    <property type="nucleotide sequence ID" value="XM_033949498.1"/>
</dbReference>
<dbReference type="KEGG" id="gsh:117362692"/>
<keyword evidence="7 15" id="KW-0808">Transferase</keyword>
<feature type="compositionally biased region" description="Basic residues" evidence="16">
    <location>
        <begin position="170"/>
        <end position="187"/>
    </location>
</feature>
<comment type="function">
    <text evidence="15">Probable methyltransferase required to silence rDNA.</text>
</comment>
<dbReference type="Proteomes" id="UP000515159">
    <property type="component" value="Chromosome 6"/>
</dbReference>
<evidence type="ECO:0000313" key="20">
    <source>
        <dbReference type="RefSeq" id="XP_033805390.1"/>
    </source>
</evidence>
<dbReference type="InterPro" id="IPR029063">
    <property type="entry name" value="SAM-dependent_MTases_sf"/>
</dbReference>
<dbReference type="AlphaFoldDB" id="A0A6P8R5K4"/>
<evidence type="ECO:0000256" key="15">
    <source>
        <dbReference type="RuleBase" id="RU365074"/>
    </source>
</evidence>
<dbReference type="Gene3D" id="3.40.50.150">
    <property type="entry name" value="Vaccinia Virus protein VP39"/>
    <property type="match status" value="1"/>
</dbReference>
<dbReference type="GO" id="GO:0000183">
    <property type="term" value="P:rDNA heterochromatin formation"/>
    <property type="evidence" value="ECO:0007669"/>
    <property type="project" value="TreeGrafter"/>
</dbReference>
<evidence type="ECO:0000256" key="7">
    <source>
        <dbReference type="ARBA" id="ARBA00022679"/>
    </source>
</evidence>
<dbReference type="PANTHER" id="PTHR12787:SF0">
    <property type="entry name" value="RIBOSOMAL RNA-PROCESSING PROTEIN 8"/>
    <property type="match status" value="1"/>
</dbReference>
<evidence type="ECO:0000256" key="2">
    <source>
        <dbReference type="ARBA" id="ARBA00006301"/>
    </source>
</evidence>
<evidence type="ECO:0000256" key="9">
    <source>
        <dbReference type="ARBA" id="ARBA00022853"/>
    </source>
</evidence>
<evidence type="ECO:0000256" key="14">
    <source>
        <dbReference type="ARBA" id="ARBA00062710"/>
    </source>
</evidence>
<evidence type="ECO:0000256" key="10">
    <source>
        <dbReference type="ARBA" id="ARBA00023015"/>
    </source>
</evidence>
<evidence type="ECO:0000313" key="19">
    <source>
        <dbReference type="RefSeq" id="XP_033805389.1"/>
    </source>
</evidence>
<evidence type="ECO:0000256" key="6">
    <source>
        <dbReference type="ARBA" id="ARBA00022603"/>
    </source>
</evidence>
<dbReference type="GO" id="GO:0042149">
    <property type="term" value="P:cellular response to glucose starvation"/>
    <property type="evidence" value="ECO:0007669"/>
    <property type="project" value="TreeGrafter"/>
</dbReference>
<dbReference type="SUPFAM" id="SSF53335">
    <property type="entry name" value="S-adenosyl-L-methionine-dependent methyltransferases"/>
    <property type="match status" value="1"/>
</dbReference>
<proteinExistence type="inferred from homology"/>
<evidence type="ECO:0000256" key="13">
    <source>
        <dbReference type="ARBA" id="ARBA00057870"/>
    </source>
</evidence>
<keyword evidence="11" id="KW-0804">Transcription</keyword>
<evidence type="ECO:0000313" key="18">
    <source>
        <dbReference type="RefSeq" id="XP_033805388.1"/>
    </source>
</evidence>
<dbReference type="GO" id="GO:0008168">
    <property type="term" value="F:methyltransferase activity"/>
    <property type="evidence" value="ECO:0007669"/>
    <property type="project" value="UniProtKB-KW"/>
</dbReference>
<dbReference type="FunFam" id="3.40.50.150:FF:000068">
    <property type="entry name" value="Ribosomal RNA-processing protein 8"/>
    <property type="match status" value="1"/>
</dbReference>
<keyword evidence="4" id="KW-0678">Repressor</keyword>
<dbReference type="GO" id="GO:0032259">
    <property type="term" value="P:methylation"/>
    <property type="evidence" value="ECO:0007669"/>
    <property type="project" value="UniProtKB-KW"/>
</dbReference>
<dbReference type="EC" id="2.1.1.-" evidence="15"/>
<feature type="region of interest" description="Disordered" evidence="16">
    <location>
        <begin position="110"/>
        <end position="149"/>
    </location>
</feature>
<keyword evidence="10" id="KW-0805">Transcription regulation</keyword>
<dbReference type="GO" id="GO:0046015">
    <property type="term" value="P:regulation of transcription by glucose"/>
    <property type="evidence" value="ECO:0007669"/>
    <property type="project" value="TreeGrafter"/>
</dbReference>
<evidence type="ECO:0000256" key="1">
    <source>
        <dbReference type="ARBA" id="ARBA00004604"/>
    </source>
</evidence>
<feature type="compositionally biased region" description="Basic and acidic residues" evidence="16">
    <location>
        <begin position="127"/>
        <end position="140"/>
    </location>
</feature>
<dbReference type="Gene3D" id="1.10.10.2150">
    <property type="entry name" value="Ribosomal RNA-processing protein 8, N-terminal domain"/>
    <property type="match status" value="1"/>
</dbReference>
<reference evidence="18 19" key="1">
    <citation type="submission" date="2025-04" db="UniProtKB">
        <authorList>
            <consortium name="RefSeq"/>
        </authorList>
    </citation>
    <scope>IDENTIFICATION</scope>
</reference>
<dbReference type="GO" id="GO:0033553">
    <property type="term" value="C:rDNA heterochromatin"/>
    <property type="evidence" value="ECO:0007669"/>
    <property type="project" value="TreeGrafter"/>
</dbReference>
<keyword evidence="8 15" id="KW-0949">S-adenosyl-L-methionine</keyword>
<dbReference type="InterPro" id="IPR042036">
    <property type="entry name" value="RRP8_N"/>
</dbReference>
<dbReference type="OrthoDB" id="10258825at2759"/>
<comment type="subcellular location">
    <subcellularLocation>
        <location evidence="1 15">Nucleus</location>
        <location evidence="1 15">Nucleolus</location>
    </subcellularLocation>
</comment>
<protein>
    <recommendedName>
        <fullName evidence="3 15">Ribosomal RNA-processing protein 8</fullName>
        <ecNumber evidence="15">2.1.1.-</ecNumber>
    </recommendedName>
</protein>
<dbReference type="CDD" id="cd02440">
    <property type="entry name" value="AdoMet_MTases"/>
    <property type="match status" value="1"/>
</dbReference>
<evidence type="ECO:0000256" key="8">
    <source>
        <dbReference type="ARBA" id="ARBA00022691"/>
    </source>
</evidence>
<evidence type="ECO:0000256" key="4">
    <source>
        <dbReference type="ARBA" id="ARBA00022491"/>
    </source>
</evidence>
<keyword evidence="17" id="KW-1185">Reference proteome</keyword>
<dbReference type="InterPro" id="IPR007823">
    <property type="entry name" value="RRP8"/>
</dbReference>
<keyword evidence="12 15" id="KW-0539">Nucleus</keyword>
<dbReference type="Pfam" id="PF05148">
    <property type="entry name" value="Methyltransf_8"/>
    <property type="match status" value="1"/>
</dbReference>
<dbReference type="FunFam" id="1.10.10.2150:FF:000001">
    <property type="entry name" value="Ribosomal RNA-processing protein 8"/>
    <property type="match status" value="1"/>
</dbReference>
<dbReference type="GO" id="GO:0005730">
    <property type="term" value="C:nucleolus"/>
    <property type="evidence" value="ECO:0007669"/>
    <property type="project" value="UniProtKB-SubCell"/>
</dbReference>
<gene>
    <name evidence="18 19 20" type="primary">RRP8</name>
</gene>
<keyword evidence="6 15" id="KW-0489">Methyltransferase</keyword>
<evidence type="ECO:0000256" key="16">
    <source>
        <dbReference type="SAM" id="MobiDB-lite"/>
    </source>
</evidence>
<dbReference type="GeneID" id="117362692"/>
<dbReference type="GO" id="GO:0006364">
    <property type="term" value="P:rRNA processing"/>
    <property type="evidence" value="ECO:0007669"/>
    <property type="project" value="UniProtKB-UniRule"/>
</dbReference>
<keyword evidence="5 15" id="KW-0698">rRNA processing</keyword>
<sequence length="523" mass="58910">MFDTGDWNDSTDAEHLSKSIHHHCKSFPGVQEPAIATGNGQKLLRKHLLETLRVLEAASQSYQDEKRPLLFQDLSKCEDDEAETTVTCSKHKKKTRKKNLCLNLEISKARSETPVKKKKQNLKNPKMKSEKPATKLKESRGVAQEGPGKEMAMTVQTLSTRLEGEPVHQLSRKQWKNKQKNKKRNTNKFKMTPESKGLNLTEPRTNRSMKSGTIPSLKSDNCAVSKGSSFQDNIALSRNGPKLSPQNRQVTKAHLKKLKKILGQKYTADVSAVTGKKVEAKILQQKDPEGTLTQEGPDTCANRSAALRSRMEERLKTARFRCINQQLYTSSSQEAQRLFQQDPEAFQIYHYGFSAQLQRWPQNPTDEIIKYLRNRPASLVVADFGCGDCKIALSVRNTVHSFDLVALNDLVTVCDMAKVPLQDESVDIAVFCLALMGTNLREFLEEANRVLKPGGILKIAEVASRFEDIRAFISALANLGFKNIYKDMSNSFFYTFDFLKTGPPRSKGKLPGLQLKACVYKKR</sequence>
<name>A0A6P8R5K4_GEOSA</name>
<comment type="function">
    <text evidence="13">Essential component of the eNoSC (energy-dependent nucleolar silencing) complex, a complex that mediates silencing of rDNA in response to intracellular energy status and acts by recruiting histone-modifying enzymes. The eNoSC complex is able to sense the energy status of cell: upon glucose starvation, elevation of NAD(+)/NADP(+) ratio activates SIRT1, leading to histone H3 deacetylation followed by dimethylation of H3 at 'Lys-9' (H3K9me2) by SUV39H1 and the formation of silent chromatin in the rDNA locus. In the complex, RRP8 binds to H3K9me2 and probably acts as a methyltransferase. Its substrates are however unknown.</text>
</comment>
<dbReference type="PANTHER" id="PTHR12787">
    <property type="entry name" value="RIBOSOMAL RNA-PROCESSING PROTEIN 8"/>
    <property type="match status" value="1"/>
</dbReference>
<keyword evidence="9" id="KW-0156">Chromatin regulator</keyword>
<evidence type="ECO:0000313" key="17">
    <source>
        <dbReference type="Proteomes" id="UP000515159"/>
    </source>
</evidence>
<evidence type="ECO:0000256" key="3">
    <source>
        <dbReference type="ARBA" id="ARBA00020203"/>
    </source>
</evidence>
<accession>A0A6P8R5K4</accession>
<evidence type="ECO:0000256" key="5">
    <source>
        <dbReference type="ARBA" id="ARBA00022552"/>
    </source>
</evidence>
<dbReference type="GO" id="GO:0005677">
    <property type="term" value="C:chromatin silencing complex"/>
    <property type="evidence" value="ECO:0007669"/>
    <property type="project" value="TreeGrafter"/>
</dbReference>
<feature type="region of interest" description="Disordered" evidence="16">
    <location>
        <begin position="164"/>
        <end position="220"/>
    </location>
</feature>
<evidence type="ECO:0000256" key="12">
    <source>
        <dbReference type="ARBA" id="ARBA00023242"/>
    </source>
</evidence>
<evidence type="ECO:0000256" key="11">
    <source>
        <dbReference type="ARBA" id="ARBA00023163"/>
    </source>
</evidence>
<comment type="similarity">
    <text evidence="2 15">Belongs to the methyltransferase superfamily. RRP8 family.</text>
</comment>
<organism evidence="17 19">
    <name type="scientific">Geotrypetes seraphini</name>
    <name type="common">Gaboon caecilian</name>
    <name type="synonym">Caecilia seraphini</name>
    <dbReference type="NCBI Taxonomy" id="260995"/>
    <lineage>
        <taxon>Eukaryota</taxon>
        <taxon>Metazoa</taxon>
        <taxon>Chordata</taxon>
        <taxon>Craniata</taxon>
        <taxon>Vertebrata</taxon>
        <taxon>Euteleostomi</taxon>
        <taxon>Amphibia</taxon>
        <taxon>Gymnophiona</taxon>
        <taxon>Geotrypetes</taxon>
    </lineage>
</organism>
<feature type="compositionally biased region" description="Polar residues" evidence="16">
    <location>
        <begin position="202"/>
        <end position="219"/>
    </location>
</feature>
<dbReference type="RefSeq" id="XP_033805390.1">
    <property type="nucleotide sequence ID" value="XM_033949499.1"/>
</dbReference>
<dbReference type="RefSeq" id="XP_033805388.1">
    <property type="nucleotide sequence ID" value="XM_033949497.1"/>
</dbReference>
<dbReference type="CTD" id="23378"/>
<comment type="subunit">
    <text evidence="14">Component of the eNoSC complex, composed of SIRT1, SUV39H1 and RRP8.</text>
</comment>